<name>A0A1H5WCL6_9BACT</name>
<dbReference type="Gene3D" id="2.120.10.30">
    <property type="entry name" value="TolB, C-terminal domain"/>
    <property type="match status" value="1"/>
</dbReference>
<organism evidence="1 2">
    <name type="scientific">Algoriphagus boritolerans DSM 17298 = JCM 18970</name>
    <dbReference type="NCBI Taxonomy" id="1120964"/>
    <lineage>
        <taxon>Bacteria</taxon>
        <taxon>Pseudomonadati</taxon>
        <taxon>Bacteroidota</taxon>
        <taxon>Cytophagia</taxon>
        <taxon>Cytophagales</taxon>
        <taxon>Cyclobacteriaceae</taxon>
        <taxon>Algoriphagus</taxon>
    </lineage>
</organism>
<sequence length="402" mass="46510">MGFLDKALWHLFINKMKYIYLISLVILFNFCQEKSRLDDQLVISHLIDPMQGERISLSQIIESIEVIQPNEMEIVAHVSNYFVYEEKLIIIDNYKQKKVQVFDTQGNHLFEIKASGAGPGQFKTPNLVRINQVGDRILVYCSLTKKILQFDMNGNYIEETLINEIGLIGDFIERDKEIIFLNVMTVEADKRIGKLNLETYPIDKNISYFTNYPGQYIKVLSSKSQFFFGTHGSENFYFLDLYSSNIVKMDWNGNYSIQQFKFNENQLELNPEKIHNPVDIIDQLHISEPFHIGSHLNISQSNLLIPIEKGMNAYGTIVFDTEKKTTKIISTFEDGLEEILPNQALSAPGDIYSQTAIINIDPDYAYEKIISMNLEQNEFTKKLKKLNTPNNQNPVFIIYHLK</sequence>
<dbReference type="Proteomes" id="UP000236736">
    <property type="component" value="Unassembled WGS sequence"/>
</dbReference>
<reference evidence="2" key="1">
    <citation type="submission" date="2016-10" db="EMBL/GenBank/DDBJ databases">
        <authorList>
            <person name="Varghese N."/>
            <person name="Submissions S."/>
        </authorList>
    </citation>
    <scope>NUCLEOTIDE SEQUENCE [LARGE SCALE GENOMIC DNA]</scope>
    <source>
        <strain evidence="2">DSM 17298</strain>
    </source>
</reference>
<dbReference type="SUPFAM" id="SSF63825">
    <property type="entry name" value="YWTD domain"/>
    <property type="match status" value="1"/>
</dbReference>
<dbReference type="OrthoDB" id="818396at2"/>
<protein>
    <recommendedName>
        <fullName evidence="3">6-bladed beta-propeller protein</fullName>
    </recommendedName>
</protein>
<gene>
    <name evidence="1" type="ORF">SAMN03080598_02031</name>
</gene>
<accession>A0A1H5WCL6</accession>
<dbReference type="InterPro" id="IPR011042">
    <property type="entry name" value="6-blade_b-propeller_TolB-like"/>
</dbReference>
<dbReference type="Pfam" id="PF17170">
    <property type="entry name" value="DUF5128"/>
    <property type="match status" value="1"/>
</dbReference>
<evidence type="ECO:0000313" key="1">
    <source>
        <dbReference type="EMBL" id="SEF97204.1"/>
    </source>
</evidence>
<dbReference type="AlphaFoldDB" id="A0A1H5WCL6"/>
<dbReference type="RefSeq" id="WP_103924708.1">
    <property type="nucleotide sequence ID" value="NZ_FNVR01000009.1"/>
</dbReference>
<dbReference type="EMBL" id="FNVR01000009">
    <property type="protein sequence ID" value="SEF97204.1"/>
    <property type="molecule type" value="Genomic_DNA"/>
</dbReference>
<proteinExistence type="predicted"/>
<evidence type="ECO:0008006" key="3">
    <source>
        <dbReference type="Google" id="ProtNLM"/>
    </source>
</evidence>
<keyword evidence="2" id="KW-1185">Reference proteome</keyword>
<evidence type="ECO:0000313" key="2">
    <source>
        <dbReference type="Proteomes" id="UP000236736"/>
    </source>
</evidence>